<dbReference type="GO" id="GO:0004430">
    <property type="term" value="F:1-phosphatidylinositol 4-kinase activity"/>
    <property type="evidence" value="ECO:0007669"/>
    <property type="project" value="UniProtKB-UniRule"/>
</dbReference>
<evidence type="ECO:0000256" key="7">
    <source>
        <dbReference type="ARBA" id="ARBA00022840"/>
    </source>
</evidence>
<dbReference type="STRING" id="103827.A0A0N5CKV7"/>
<evidence type="ECO:0000313" key="13">
    <source>
        <dbReference type="WBParaSite" id="TCLT_0000072201-mRNA-1"/>
    </source>
</evidence>
<dbReference type="WBParaSite" id="TCLT_0000072201-mRNA-1">
    <property type="protein sequence ID" value="TCLT_0000072201-mRNA-1"/>
    <property type="gene ID" value="TCLT_0000072201"/>
</dbReference>
<dbReference type="EC" id="2.7.1.67" evidence="9"/>
<keyword evidence="7 9" id="KW-0067">ATP-binding</keyword>
<dbReference type="GO" id="GO:0007030">
    <property type="term" value="P:Golgi organization"/>
    <property type="evidence" value="ECO:0007669"/>
    <property type="project" value="TreeGrafter"/>
</dbReference>
<dbReference type="AlphaFoldDB" id="A0A0N5CKV7"/>
<dbReference type="GO" id="GO:0005765">
    <property type="term" value="C:lysosomal membrane"/>
    <property type="evidence" value="ECO:0007669"/>
    <property type="project" value="TreeGrafter"/>
</dbReference>
<evidence type="ECO:0000256" key="6">
    <source>
        <dbReference type="ARBA" id="ARBA00022777"/>
    </source>
</evidence>
<dbReference type="PANTHER" id="PTHR12865">
    <property type="entry name" value="PHOSPHATIDYLINOSITOL 4-KINASE TYPE-II"/>
    <property type="match status" value="1"/>
</dbReference>
<evidence type="ECO:0000256" key="5">
    <source>
        <dbReference type="ARBA" id="ARBA00022741"/>
    </source>
</evidence>
<reference evidence="13" key="1">
    <citation type="submission" date="2017-02" db="UniProtKB">
        <authorList>
            <consortium name="WormBaseParasite"/>
        </authorList>
    </citation>
    <scope>IDENTIFICATION</scope>
</reference>
<dbReference type="GO" id="GO:0046854">
    <property type="term" value="P:phosphatidylinositol phosphate biosynthetic process"/>
    <property type="evidence" value="ECO:0007669"/>
    <property type="project" value="UniProtKB-UniRule"/>
</dbReference>
<dbReference type="PROSITE" id="PS50290">
    <property type="entry name" value="PI3_4_KINASE_3"/>
    <property type="match status" value="1"/>
</dbReference>
<dbReference type="GO" id="GO:0007032">
    <property type="term" value="P:endosome organization"/>
    <property type="evidence" value="ECO:0007669"/>
    <property type="project" value="TreeGrafter"/>
</dbReference>
<dbReference type="Pfam" id="PF00454">
    <property type="entry name" value="PI3_PI4_kinase"/>
    <property type="match status" value="1"/>
</dbReference>
<comment type="catalytic activity">
    <reaction evidence="9">
        <text>a 1,2-diacyl-sn-glycero-3-phospho-(1D-myo-inositol) + ATP = a 1,2-diacyl-sn-glycero-3-phospho-(1D-myo-inositol 4-phosphate) + ADP + H(+)</text>
        <dbReference type="Rhea" id="RHEA:19877"/>
        <dbReference type="ChEBI" id="CHEBI:15378"/>
        <dbReference type="ChEBI" id="CHEBI:30616"/>
        <dbReference type="ChEBI" id="CHEBI:57880"/>
        <dbReference type="ChEBI" id="CHEBI:58178"/>
        <dbReference type="ChEBI" id="CHEBI:456216"/>
        <dbReference type="EC" id="2.7.1.67"/>
    </reaction>
</comment>
<evidence type="ECO:0000259" key="10">
    <source>
        <dbReference type="PROSITE" id="PS50290"/>
    </source>
</evidence>
<keyword evidence="8 9" id="KW-0472">Membrane</keyword>
<dbReference type="GO" id="GO:0005802">
    <property type="term" value="C:trans-Golgi network"/>
    <property type="evidence" value="ECO:0007669"/>
    <property type="project" value="TreeGrafter"/>
</dbReference>
<dbReference type="EMBL" id="UYYF01000061">
    <property type="protein sequence ID" value="VDM95799.1"/>
    <property type="molecule type" value="Genomic_DNA"/>
</dbReference>
<feature type="domain" description="PI3K/PI4K catalytic" evidence="10">
    <location>
        <begin position="25"/>
        <end position="325"/>
    </location>
</feature>
<proteinExistence type="inferred from homology"/>
<evidence type="ECO:0000256" key="8">
    <source>
        <dbReference type="ARBA" id="ARBA00023136"/>
    </source>
</evidence>
<dbReference type="InterPro" id="IPR039756">
    <property type="entry name" value="Lsb6/PI4K2"/>
</dbReference>
<dbReference type="PANTHER" id="PTHR12865:SF5">
    <property type="entry name" value="PHOSPHATIDYLINOSITOL 4-KINASE TYPE 2"/>
    <property type="match status" value="1"/>
</dbReference>
<dbReference type="OrthoDB" id="3349449at2759"/>
<accession>A0A0N5CKV7</accession>
<evidence type="ECO:0000256" key="2">
    <source>
        <dbReference type="ARBA" id="ARBA00008941"/>
    </source>
</evidence>
<dbReference type="InterPro" id="IPR000403">
    <property type="entry name" value="PI3/4_kinase_cat_dom"/>
</dbReference>
<name>A0A0N5CKV7_THECL</name>
<organism evidence="13">
    <name type="scientific">Thelazia callipaeda</name>
    <name type="common">Oriental eyeworm</name>
    <name type="synonym">Parasitic nematode</name>
    <dbReference type="NCBI Taxonomy" id="103827"/>
    <lineage>
        <taxon>Eukaryota</taxon>
        <taxon>Metazoa</taxon>
        <taxon>Ecdysozoa</taxon>
        <taxon>Nematoda</taxon>
        <taxon>Chromadorea</taxon>
        <taxon>Rhabditida</taxon>
        <taxon>Spirurina</taxon>
        <taxon>Spiruromorpha</taxon>
        <taxon>Thelazioidea</taxon>
        <taxon>Thelaziidae</taxon>
        <taxon>Thelazia</taxon>
    </lineage>
</organism>
<dbReference type="GO" id="GO:0005768">
    <property type="term" value="C:endosome"/>
    <property type="evidence" value="ECO:0007669"/>
    <property type="project" value="TreeGrafter"/>
</dbReference>
<keyword evidence="5 9" id="KW-0547">Nucleotide-binding</keyword>
<sequence length="353" mass="40983">MLSLDVDDEDFVENLNNCLKALHSHVYPVLIPSGSSGSYFVRSPEGRHIGVFKPKDEEPFAENNPKWPKFLQRFLCFCCYGRSCLIPLNGYLSEVAASLVDERLQLYIVPKTRIVKMASPTFFYPRRCCSGVDEIRPKIGSFQVFVHGYAPAYDLVPGWEFCGTSDPLTAVERKRFLLQFQKMCILDYVIRNTDRNMENWLIRYVPDDTLDLVAIDHGLAFPVKHPETATVLRPFAYGWANMDCAREPFDDQLRNRLLSLLTPLFVHSLCAEIKKLFMIDSANNRFLINSQLKVMRGQLWNLRLSLLENESPKKMTQRPLIIVTRRYHKYPRSDVWEQCFKAKTPDYSGRRCF</sequence>
<protein>
    <recommendedName>
        <fullName evidence="9">Phosphatidylinositol 4-kinase type 2</fullName>
        <ecNumber evidence="9">2.7.1.67</ecNumber>
    </recommendedName>
</protein>
<keyword evidence="6 9" id="KW-0418">Kinase</keyword>
<keyword evidence="4 9" id="KW-0808">Transferase</keyword>
<comment type="similarity">
    <text evidence="2 9">Belongs to the PI3/PI4-kinase family. Type II PI4K subfamily.</text>
</comment>
<keyword evidence="12" id="KW-1185">Reference proteome</keyword>
<keyword evidence="3" id="KW-1003">Cell membrane</keyword>
<dbReference type="GO" id="GO:0005524">
    <property type="term" value="F:ATP binding"/>
    <property type="evidence" value="ECO:0007669"/>
    <property type="project" value="UniProtKB-UniRule"/>
</dbReference>
<gene>
    <name evidence="11" type="ORF">TCLT_LOCUS723</name>
</gene>
<dbReference type="GO" id="GO:0005886">
    <property type="term" value="C:plasma membrane"/>
    <property type="evidence" value="ECO:0007669"/>
    <property type="project" value="UniProtKB-SubCell"/>
</dbReference>
<evidence type="ECO:0000256" key="1">
    <source>
        <dbReference type="ARBA" id="ARBA00004236"/>
    </source>
</evidence>
<dbReference type="Gene3D" id="1.10.1070.20">
    <property type="match status" value="1"/>
</dbReference>
<evidence type="ECO:0000256" key="4">
    <source>
        <dbReference type="ARBA" id="ARBA00022679"/>
    </source>
</evidence>
<dbReference type="OMA" id="ATERCIF"/>
<evidence type="ECO:0000256" key="9">
    <source>
        <dbReference type="RuleBase" id="RU367084"/>
    </source>
</evidence>
<evidence type="ECO:0000313" key="12">
    <source>
        <dbReference type="Proteomes" id="UP000276776"/>
    </source>
</evidence>
<evidence type="ECO:0000313" key="11">
    <source>
        <dbReference type="EMBL" id="VDM95799.1"/>
    </source>
</evidence>
<comment type="subcellular location">
    <subcellularLocation>
        <location evidence="1">Cell membrane</location>
    </subcellularLocation>
    <subcellularLocation>
        <location evidence="9">Membrane</location>
        <topology evidence="9">Peripheral membrane protein</topology>
    </subcellularLocation>
</comment>
<reference evidence="11 12" key="2">
    <citation type="submission" date="2018-11" db="EMBL/GenBank/DDBJ databases">
        <authorList>
            <consortium name="Pathogen Informatics"/>
        </authorList>
    </citation>
    <scope>NUCLEOTIDE SEQUENCE [LARGE SCALE GENOMIC DNA]</scope>
</reference>
<evidence type="ECO:0000256" key="3">
    <source>
        <dbReference type="ARBA" id="ARBA00022475"/>
    </source>
</evidence>
<dbReference type="Proteomes" id="UP000276776">
    <property type="component" value="Unassembled WGS sequence"/>
</dbReference>